<evidence type="ECO:0000313" key="6">
    <source>
        <dbReference type="Proteomes" id="UP000438991"/>
    </source>
</evidence>
<name>A0A9X4XHM2_9BRAD</name>
<comment type="subunit">
    <text evidence="3">UreD, UreF and UreG form a complex that acts as a GTP-hydrolysis-dependent molecular chaperone, activating the urease apoprotein by helping to assemble the nickel containing metallocenter of UreC. The UreE protein probably delivers the nickel.</text>
</comment>
<sequence>MTEPGRRVQAAADAAGHGRRPIEARASPEGWHGACVDLGLRLIPACGSFRHGCRRATGQGDAVVRAETVIGTASGDTLRGETLRDDRCRETPCDEDATFAANRARGRIRLAAALRSGATRRTAVYEEGSLRVRFPAPARPTARLDAVLVNTAGGIAAGDTADIDVTVAAGADLRITTASAEKVYRSHGPAAAVAVRLAVGAGARLAWLPRETILFDRARLDRIIEVDLAADARLVLAEAVVLGRAGMDEVVTSGRLVDRWRVRRDGRLLHAEGLRLDGAVAARLAEPAVAAGGIALATLLTVPADEALVAAVQGGAVPLSGEAGASSWNGRSAVRFCAPDGDTLRRDLTAVLTVALAGALPPLWTN</sequence>
<dbReference type="GO" id="GO:0016151">
    <property type="term" value="F:nickel cation binding"/>
    <property type="evidence" value="ECO:0007669"/>
    <property type="project" value="UniProtKB-UniRule"/>
</dbReference>
<protein>
    <recommendedName>
        <fullName evidence="3">Urease accessory protein UreD</fullName>
    </recommendedName>
</protein>
<dbReference type="GO" id="GO:0005737">
    <property type="term" value="C:cytoplasm"/>
    <property type="evidence" value="ECO:0007669"/>
    <property type="project" value="UniProtKB-SubCell"/>
</dbReference>
<evidence type="ECO:0000256" key="4">
    <source>
        <dbReference type="SAM" id="MobiDB-lite"/>
    </source>
</evidence>
<evidence type="ECO:0000313" key="5">
    <source>
        <dbReference type="EMBL" id="MTW14737.1"/>
    </source>
</evidence>
<dbReference type="HAMAP" id="MF_01384">
    <property type="entry name" value="UreD"/>
    <property type="match status" value="1"/>
</dbReference>
<feature type="region of interest" description="Disordered" evidence="4">
    <location>
        <begin position="1"/>
        <end position="25"/>
    </location>
</feature>
<comment type="similarity">
    <text evidence="1 3">Belongs to the UreD family.</text>
</comment>
<dbReference type="Proteomes" id="UP000438991">
    <property type="component" value="Unassembled WGS sequence"/>
</dbReference>
<reference evidence="5 6" key="1">
    <citation type="submission" date="2019-11" db="EMBL/GenBank/DDBJ databases">
        <title>Whole-genome sequence of Rhodoplanes serenus DSM 18633, type strain.</title>
        <authorList>
            <person name="Kyndt J.A."/>
            <person name="Meyer T.E."/>
        </authorList>
    </citation>
    <scope>NUCLEOTIDE SEQUENCE [LARGE SCALE GENOMIC DNA]</scope>
    <source>
        <strain evidence="5 6">DSM 18633</strain>
    </source>
</reference>
<dbReference type="PANTHER" id="PTHR33643">
    <property type="entry name" value="UREASE ACCESSORY PROTEIN D"/>
    <property type="match status" value="1"/>
</dbReference>
<keyword evidence="2 3" id="KW-0143">Chaperone</keyword>
<organism evidence="5 6">
    <name type="scientific">Rhodoplanes serenus</name>
    <dbReference type="NCBI Taxonomy" id="200615"/>
    <lineage>
        <taxon>Bacteria</taxon>
        <taxon>Pseudomonadati</taxon>
        <taxon>Pseudomonadota</taxon>
        <taxon>Alphaproteobacteria</taxon>
        <taxon>Hyphomicrobiales</taxon>
        <taxon>Nitrobacteraceae</taxon>
        <taxon>Rhodoplanes</taxon>
    </lineage>
</organism>
<dbReference type="AlphaFoldDB" id="A0A9X4XHM2"/>
<dbReference type="InterPro" id="IPR002669">
    <property type="entry name" value="UreD"/>
</dbReference>
<dbReference type="Pfam" id="PF01774">
    <property type="entry name" value="UreD"/>
    <property type="match status" value="1"/>
</dbReference>
<comment type="subcellular location">
    <subcellularLocation>
        <location evidence="3">Cytoplasm</location>
    </subcellularLocation>
</comment>
<dbReference type="PANTHER" id="PTHR33643:SF1">
    <property type="entry name" value="UREASE ACCESSORY PROTEIN D"/>
    <property type="match status" value="1"/>
</dbReference>
<accession>A0A9X4XHM2</accession>
<proteinExistence type="inferred from homology"/>
<keyword evidence="3" id="KW-0963">Cytoplasm</keyword>
<evidence type="ECO:0000256" key="2">
    <source>
        <dbReference type="ARBA" id="ARBA00023186"/>
    </source>
</evidence>
<evidence type="ECO:0000256" key="3">
    <source>
        <dbReference type="HAMAP-Rule" id="MF_01384"/>
    </source>
</evidence>
<dbReference type="EMBL" id="WNKV01000001">
    <property type="protein sequence ID" value="MTW14737.1"/>
    <property type="molecule type" value="Genomic_DNA"/>
</dbReference>
<evidence type="ECO:0000256" key="1">
    <source>
        <dbReference type="ARBA" id="ARBA00007177"/>
    </source>
</evidence>
<gene>
    <name evidence="3" type="primary">ureD</name>
    <name evidence="5" type="ORF">GJ689_00715</name>
</gene>
<comment type="caution">
    <text evidence="5">The sequence shown here is derived from an EMBL/GenBank/DDBJ whole genome shotgun (WGS) entry which is preliminary data.</text>
</comment>
<comment type="function">
    <text evidence="3">Required for maturation of urease via the functional incorporation of the urease nickel metallocenter.</text>
</comment>
<keyword evidence="3" id="KW-0996">Nickel insertion</keyword>